<protein>
    <submittedName>
        <fullName evidence="3">Dihydroorotase</fullName>
    </submittedName>
</protein>
<reference evidence="3 4" key="1">
    <citation type="journal article" date="2020" name="J Geophys Res Biogeosci">
        <title>Magnetotaxis as an Adaptation to Enable Bacterial Shuttling of Microbial Sulfur and Sulfur Cycling Across Aquatic Oxic#Anoxic Interfaces.</title>
        <authorList>
            <person name="Li J."/>
            <person name="Liu P."/>
            <person name="Wang J."/>
            <person name="Roberts A.P."/>
            <person name="Pan Y."/>
        </authorList>
    </citation>
    <scope>NUCLEOTIDE SEQUENCE [LARGE SCALE GENOMIC DNA]</scope>
    <source>
        <strain evidence="3 4">MYR-1_YQ</strain>
    </source>
</reference>
<evidence type="ECO:0000313" key="4">
    <source>
        <dbReference type="Proteomes" id="UP001196980"/>
    </source>
</evidence>
<dbReference type="PROSITE" id="PS00483">
    <property type="entry name" value="DIHYDROOROTASE_2"/>
    <property type="match status" value="1"/>
</dbReference>
<sequence>ELTEFGLMKAAGCVAFSDDGRPVTNSLLMRRALEYSTTFDVPVISHAEDVWLSADGVMNEGQLSTLLGLRGIPAEAEVIMIRRDIELAALTGGRLHIAHVSTAGGVRAIREAKAAGINVTAETTPHYLHITEDCVKGYNTLAKVNPPLRTKKDVEAVREGICDGTIDCIVTDHAPHHKDDKECEFDVAAFGISGLETALALGLRLVQEGVLSLSALIEKMTVKPSDILGLGKGTLTEGAVADVVVVDIDREFTVDMNSLVSKGRNTPFHGWQLKGLCVLTIVGGAIRYDQLRGSL</sequence>
<evidence type="ECO:0000256" key="1">
    <source>
        <dbReference type="ARBA" id="ARBA00022975"/>
    </source>
</evidence>
<feature type="non-terminal residue" evidence="3">
    <location>
        <position position="1"/>
    </location>
</feature>
<proteinExistence type="predicted"/>
<keyword evidence="1" id="KW-0665">Pyrimidine biosynthesis</keyword>
<evidence type="ECO:0000259" key="2">
    <source>
        <dbReference type="Pfam" id="PF01979"/>
    </source>
</evidence>
<dbReference type="InterPro" id="IPR050138">
    <property type="entry name" value="DHOase/Allantoinase_Hydrolase"/>
</dbReference>
<dbReference type="PANTHER" id="PTHR43668">
    <property type="entry name" value="ALLANTOINASE"/>
    <property type="match status" value="1"/>
</dbReference>
<keyword evidence="4" id="KW-1185">Reference proteome</keyword>
<gene>
    <name evidence="3" type="ORF">HWQ67_15890</name>
</gene>
<evidence type="ECO:0000313" key="3">
    <source>
        <dbReference type="EMBL" id="MBV6343062.1"/>
    </source>
</evidence>
<organism evidence="3 4">
    <name type="scientific">Candidatus Magnetobacterium casense</name>
    <dbReference type="NCBI Taxonomy" id="1455061"/>
    <lineage>
        <taxon>Bacteria</taxon>
        <taxon>Pseudomonadati</taxon>
        <taxon>Nitrospirota</taxon>
        <taxon>Thermodesulfovibrionia</taxon>
        <taxon>Thermodesulfovibrionales</taxon>
        <taxon>Candidatus Magnetobacteriaceae</taxon>
        <taxon>Candidatus Magnetobacterium</taxon>
    </lineage>
</organism>
<dbReference type="InterPro" id="IPR002195">
    <property type="entry name" value="Dihydroorotase_CS"/>
</dbReference>
<feature type="domain" description="Amidohydrolase-related" evidence="2">
    <location>
        <begin position="8"/>
        <end position="284"/>
    </location>
</feature>
<accession>A0ABS6S2I3</accession>
<dbReference type="Pfam" id="PF01979">
    <property type="entry name" value="Amidohydro_1"/>
    <property type="match status" value="1"/>
</dbReference>
<dbReference type="CDD" id="cd01317">
    <property type="entry name" value="DHOase_IIa"/>
    <property type="match status" value="1"/>
</dbReference>
<name>A0ABS6S2I3_9BACT</name>
<dbReference type="RefSeq" id="WP_218253667.1">
    <property type="nucleotide sequence ID" value="NZ_JABXWD010000431.1"/>
</dbReference>
<dbReference type="InterPro" id="IPR006680">
    <property type="entry name" value="Amidohydro-rel"/>
</dbReference>
<dbReference type="Proteomes" id="UP001196980">
    <property type="component" value="Unassembled WGS sequence"/>
</dbReference>
<dbReference type="NCBIfam" id="TIGR00857">
    <property type="entry name" value="pyrC_multi"/>
    <property type="match status" value="1"/>
</dbReference>
<dbReference type="InterPro" id="IPR004722">
    <property type="entry name" value="DHOase"/>
</dbReference>
<dbReference type="EMBL" id="JABXWD010000431">
    <property type="protein sequence ID" value="MBV6343062.1"/>
    <property type="molecule type" value="Genomic_DNA"/>
</dbReference>
<comment type="caution">
    <text evidence="3">The sequence shown here is derived from an EMBL/GenBank/DDBJ whole genome shotgun (WGS) entry which is preliminary data.</text>
</comment>
<dbReference type="PANTHER" id="PTHR43668:SF2">
    <property type="entry name" value="ALLANTOINASE"/>
    <property type="match status" value="1"/>
</dbReference>